<evidence type="ECO:0000256" key="6">
    <source>
        <dbReference type="ARBA" id="ARBA00022723"/>
    </source>
</evidence>
<evidence type="ECO:0000256" key="8">
    <source>
        <dbReference type="ARBA" id="ARBA00022989"/>
    </source>
</evidence>
<accession>A0ABM1LHY2</accession>
<feature type="transmembrane region" description="Helical" evidence="11">
    <location>
        <begin position="86"/>
        <end position="107"/>
    </location>
</feature>
<dbReference type="PANTHER" id="PTHR10106">
    <property type="entry name" value="CYTOCHROME B561-RELATED"/>
    <property type="match status" value="1"/>
</dbReference>
<dbReference type="Pfam" id="PF03188">
    <property type="entry name" value="Cytochrom_B561"/>
    <property type="match status" value="1"/>
</dbReference>
<keyword evidence="10 11" id="KW-0472">Membrane</keyword>
<reference evidence="13" key="1">
    <citation type="journal article" date="2012" name="Nat. Commun.">
        <title>The genome of Prunus mume.</title>
        <authorList>
            <person name="Zhang Q."/>
            <person name="Chen W."/>
            <person name="Sun L."/>
            <person name="Zhao F."/>
            <person name="Huang B."/>
            <person name="Yang W."/>
            <person name="Tao Y."/>
            <person name="Wang J."/>
            <person name="Yuan Z."/>
            <person name="Fan G."/>
            <person name="Xing Z."/>
            <person name="Han C."/>
            <person name="Pan H."/>
            <person name="Zhong X."/>
            <person name="Shi W."/>
            <person name="Liang X."/>
            <person name="Du D."/>
            <person name="Sun F."/>
            <person name="Xu Z."/>
            <person name="Hao R."/>
            <person name="Lv T."/>
            <person name="Lv Y."/>
            <person name="Zheng Z."/>
            <person name="Sun M."/>
            <person name="Luo L."/>
            <person name="Cai M."/>
            <person name="Gao Y."/>
            <person name="Wang J."/>
            <person name="Yin Y."/>
            <person name="Xu X."/>
            <person name="Cheng T."/>
            <person name="Wang J."/>
        </authorList>
    </citation>
    <scope>NUCLEOTIDE SEQUENCE [LARGE SCALE GENOMIC DNA]</scope>
</reference>
<evidence type="ECO:0000256" key="5">
    <source>
        <dbReference type="ARBA" id="ARBA00022692"/>
    </source>
</evidence>
<name>A0ABM1LHY2_PRUMU</name>
<evidence type="ECO:0000256" key="1">
    <source>
        <dbReference type="ARBA" id="ARBA00001970"/>
    </source>
</evidence>
<comment type="cofactor">
    <cofactor evidence="1">
        <name>heme b</name>
        <dbReference type="ChEBI" id="CHEBI:60344"/>
    </cofactor>
</comment>
<dbReference type="GeneID" id="107880273"/>
<keyword evidence="13" id="KW-1185">Reference proteome</keyword>
<feature type="transmembrane region" description="Helical" evidence="11">
    <location>
        <begin position="196"/>
        <end position="218"/>
    </location>
</feature>
<comment type="subcellular location">
    <subcellularLocation>
        <location evidence="2">Membrane</location>
        <topology evidence="2">Multi-pass membrane protein</topology>
    </subcellularLocation>
</comment>
<feature type="domain" description="Cytochrome b561" evidence="12">
    <location>
        <begin position="18"/>
        <end position="217"/>
    </location>
</feature>
<organism evidence="13 14">
    <name type="scientific">Prunus mume</name>
    <name type="common">Japanese apricot</name>
    <name type="synonym">Armeniaca mume</name>
    <dbReference type="NCBI Taxonomy" id="102107"/>
    <lineage>
        <taxon>Eukaryota</taxon>
        <taxon>Viridiplantae</taxon>
        <taxon>Streptophyta</taxon>
        <taxon>Embryophyta</taxon>
        <taxon>Tracheophyta</taxon>
        <taxon>Spermatophyta</taxon>
        <taxon>Magnoliopsida</taxon>
        <taxon>eudicotyledons</taxon>
        <taxon>Gunneridae</taxon>
        <taxon>Pentapetalae</taxon>
        <taxon>rosids</taxon>
        <taxon>fabids</taxon>
        <taxon>Rosales</taxon>
        <taxon>Rosaceae</taxon>
        <taxon>Amygdaloideae</taxon>
        <taxon>Amygdaleae</taxon>
        <taxon>Prunus</taxon>
    </lineage>
</organism>
<evidence type="ECO:0000313" key="13">
    <source>
        <dbReference type="Proteomes" id="UP000694861"/>
    </source>
</evidence>
<evidence type="ECO:0000256" key="7">
    <source>
        <dbReference type="ARBA" id="ARBA00022982"/>
    </source>
</evidence>
<keyword evidence="7" id="KW-0249">Electron transport</keyword>
<dbReference type="CDD" id="cd08766">
    <property type="entry name" value="Cyt_b561_ACYB-1_like"/>
    <property type="match status" value="1"/>
</dbReference>
<feature type="transmembrane region" description="Helical" evidence="11">
    <location>
        <begin position="12"/>
        <end position="34"/>
    </location>
</feature>
<evidence type="ECO:0000256" key="2">
    <source>
        <dbReference type="ARBA" id="ARBA00004141"/>
    </source>
</evidence>
<feature type="transmembrane region" description="Helical" evidence="11">
    <location>
        <begin position="127"/>
        <end position="146"/>
    </location>
</feature>
<dbReference type="PROSITE" id="PS50939">
    <property type="entry name" value="CYTOCHROME_B561"/>
    <property type="match status" value="1"/>
</dbReference>
<feature type="transmembrane region" description="Helical" evidence="11">
    <location>
        <begin position="54"/>
        <end position="74"/>
    </location>
</feature>
<keyword evidence="6" id="KW-0479">Metal-binding</keyword>
<keyword evidence="9" id="KW-0408">Iron</keyword>
<evidence type="ECO:0000256" key="3">
    <source>
        <dbReference type="ARBA" id="ARBA00022448"/>
    </source>
</evidence>
<proteinExistence type="predicted"/>
<evidence type="ECO:0000313" key="14">
    <source>
        <dbReference type="RefSeq" id="XP_016647009.1"/>
    </source>
</evidence>
<sequence>MAPKSRSYQVSATPVTIFAHLLAIAITTLVLIWLLHFRHGLALNSFITEKILNVHTLLMVIGFILIGGEAIMAYKTVPGKRNTQKMVHLILHFLALVAIILGIYAAFKFNHESGIPNLLTLHSWLGIITISLFGLQWLFAFFAYVFPGAESSARGNLVPWHTFVGTVIFLLAVCTAEAGLLERFLFLSIGRTQETLIINFTGLLIFLFAASVSLTVLLPRLKN</sequence>
<evidence type="ECO:0000256" key="9">
    <source>
        <dbReference type="ARBA" id="ARBA00023004"/>
    </source>
</evidence>
<dbReference type="SMART" id="SM00665">
    <property type="entry name" value="B561"/>
    <property type="match status" value="1"/>
</dbReference>
<keyword evidence="5 11" id="KW-0812">Transmembrane</keyword>
<gene>
    <name evidence="14" type="primary">LOC107880273</name>
</gene>
<keyword evidence="4" id="KW-0349">Heme</keyword>
<dbReference type="Proteomes" id="UP000694861">
    <property type="component" value="Linkage group LG2"/>
</dbReference>
<evidence type="ECO:0000256" key="11">
    <source>
        <dbReference type="SAM" id="Phobius"/>
    </source>
</evidence>
<dbReference type="InterPro" id="IPR006593">
    <property type="entry name" value="Cyt_b561/ferric_Rdtase_TM"/>
</dbReference>
<evidence type="ECO:0000259" key="12">
    <source>
        <dbReference type="PROSITE" id="PS50939"/>
    </source>
</evidence>
<feature type="transmembrane region" description="Helical" evidence="11">
    <location>
        <begin position="158"/>
        <end position="181"/>
    </location>
</feature>
<keyword evidence="8 11" id="KW-1133">Transmembrane helix</keyword>
<evidence type="ECO:0000256" key="4">
    <source>
        <dbReference type="ARBA" id="ARBA00022617"/>
    </source>
</evidence>
<dbReference type="Gene3D" id="1.20.120.1770">
    <property type="match status" value="1"/>
</dbReference>
<evidence type="ECO:0000256" key="10">
    <source>
        <dbReference type="ARBA" id="ARBA00023136"/>
    </source>
</evidence>
<dbReference type="RefSeq" id="XP_016647009.1">
    <property type="nucleotide sequence ID" value="XM_016791523.1"/>
</dbReference>
<dbReference type="PANTHER" id="PTHR10106:SF43">
    <property type="entry name" value="CYTOCHROME B561 FAMILY PROTEIN, EXPRESSED"/>
    <property type="match status" value="1"/>
</dbReference>
<reference evidence="14" key="2">
    <citation type="submission" date="2025-08" db="UniProtKB">
        <authorList>
            <consortium name="RefSeq"/>
        </authorList>
    </citation>
    <scope>IDENTIFICATION</scope>
</reference>
<protein>
    <submittedName>
        <fullName evidence="14">Probable ascorbate-specific transmembrane electron transporter 1</fullName>
    </submittedName>
</protein>
<dbReference type="InterPro" id="IPR043205">
    <property type="entry name" value="CYB561/CYBRD1-like"/>
</dbReference>
<keyword evidence="3" id="KW-0813">Transport</keyword>